<organism evidence="1 2">
    <name type="scientific">Boeremia exigua</name>
    <dbReference type="NCBI Taxonomy" id="749465"/>
    <lineage>
        <taxon>Eukaryota</taxon>
        <taxon>Fungi</taxon>
        <taxon>Dikarya</taxon>
        <taxon>Ascomycota</taxon>
        <taxon>Pezizomycotina</taxon>
        <taxon>Dothideomycetes</taxon>
        <taxon>Pleosporomycetidae</taxon>
        <taxon>Pleosporales</taxon>
        <taxon>Pleosporineae</taxon>
        <taxon>Didymellaceae</taxon>
        <taxon>Boeremia</taxon>
    </lineage>
</organism>
<evidence type="ECO:0000313" key="2">
    <source>
        <dbReference type="Proteomes" id="UP001153331"/>
    </source>
</evidence>
<reference evidence="1" key="1">
    <citation type="submission" date="2022-11" db="EMBL/GenBank/DDBJ databases">
        <title>Genome Sequence of Boeremia exigua.</title>
        <authorList>
            <person name="Buettner E."/>
        </authorList>
    </citation>
    <scope>NUCLEOTIDE SEQUENCE</scope>
    <source>
        <strain evidence="1">CU02</strain>
    </source>
</reference>
<comment type="caution">
    <text evidence="1">The sequence shown here is derived from an EMBL/GenBank/DDBJ whole genome shotgun (WGS) entry which is preliminary data.</text>
</comment>
<gene>
    <name evidence="1" type="ORF">OPT61_g5734</name>
</gene>
<dbReference type="Proteomes" id="UP001153331">
    <property type="component" value="Unassembled WGS sequence"/>
</dbReference>
<dbReference type="EMBL" id="JAPHNI010000379">
    <property type="protein sequence ID" value="KAJ8111736.1"/>
    <property type="molecule type" value="Genomic_DNA"/>
</dbReference>
<accession>A0ACC2I974</accession>
<protein>
    <submittedName>
        <fullName evidence="1">Uncharacterized protein</fullName>
    </submittedName>
</protein>
<keyword evidence="2" id="KW-1185">Reference proteome</keyword>
<evidence type="ECO:0000313" key="1">
    <source>
        <dbReference type="EMBL" id="KAJ8111736.1"/>
    </source>
</evidence>
<sequence length="466" mass="53013">MTRIAAHEISRIAMSGDRVYIDGIGFVQRGTRWQGYCWFCKEFWTNRLAATDPPLEISQTRIPEIPDQEGFLERWFEFHQGYRIARRPDGSEQRIAVVGEPLHEVSPGFLPRTLDQLRAGIENDARRPENVLRRRRLTSDSERPTEPQQSLEDALDSLLEAESDEESPAILEHTAPPAESPETRPDHLTAPLSQAASRRQRAQERFARVFGTVEDIQQEDYESPLSSMYNRAWNRYRQAEDLRAVGDTEAPSLEGLSVHERREIEDQLLWGVLRESRLGQEPEGNVWSYTPVSGDQSSRTRSSEVAITPPWVNLPSVSAPPSQPVTSTSSSTGGLSEVRLSLEQITSELQRLRLASEALHRPSERPFPTLDNQPDRPPPKTDAEMTRTLACQCVDNLRLAGNASIGYLTRRGTDPQHRELLFVATFLRPGPYDRDRLFVLLIDSSQHQDRWRRIITIRGLSADQRP</sequence>
<proteinExistence type="predicted"/>
<name>A0ACC2I974_9PLEO</name>